<keyword evidence="2" id="KW-0813">Transport</keyword>
<dbReference type="GO" id="GO:0005524">
    <property type="term" value="F:ATP binding"/>
    <property type="evidence" value="ECO:0007669"/>
    <property type="project" value="UniProtKB-KW"/>
</dbReference>
<evidence type="ECO:0000256" key="6">
    <source>
        <dbReference type="ARBA" id="ARBA00023136"/>
    </source>
</evidence>
<evidence type="ECO:0000256" key="3">
    <source>
        <dbReference type="ARBA" id="ARBA00022475"/>
    </source>
</evidence>
<feature type="domain" description="ABC transporter" evidence="7">
    <location>
        <begin position="4"/>
        <end position="192"/>
    </location>
</feature>
<dbReference type="InterPro" id="IPR017871">
    <property type="entry name" value="ABC_transporter-like_CS"/>
</dbReference>
<dbReference type="InterPro" id="IPR027417">
    <property type="entry name" value="P-loop_NTPase"/>
</dbReference>
<dbReference type="SMART" id="SM00382">
    <property type="entry name" value="AAA"/>
    <property type="match status" value="1"/>
</dbReference>
<comment type="caution">
    <text evidence="8">The sequence shown here is derived from an EMBL/GenBank/DDBJ whole genome shotgun (WGS) entry which is preliminary data.</text>
</comment>
<dbReference type="InterPro" id="IPR003593">
    <property type="entry name" value="AAA+_ATPase"/>
</dbReference>
<dbReference type="Gene3D" id="3.40.50.300">
    <property type="entry name" value="P-loop containing nucleotide triphosphate hydrolases"/>
    <property type="match status" value="1"/>
</dbReference>
<dbReference type="InterPro" id="IPR003439">
    <property type="entry name" value="ABC_transporter-like_ATP-bd"/>
</dbReference>
<dbReference type="PANTHER" id="PTHR43297:SF2">
    <property type="entry name" value="DIPEPTIDE TRANSPORT ATP-BINDING PROTEIN DPPD"/>
    <property type="match status" value="1"/>
</dbReference>
<dbReference type="PROSITE" id="PS50893">
    <property type="entry name" value="ABC_TRANSPORTER_2"/>
    <property type="match status" value="1"/>
</dbReference>
<evidence type="ECO:0000256" key="1">
    <source>
        <dbReference type="ARBA" id="ARBA00004202"/>
    </source>
</evidence>
<keyword evidence="5" id="KW-0067">ATP-binding</keyword>
<feature type="non-terminal residue" evidence="8">
    <location>
        <position position="192"/>
    </location>
</feature>
<dbReference type="CDD" id="cd03257">
    <property type="entry name" value="ABC_NikE_OppD_transporters"/>
    <property type="match status" value="1"/>
</dbReference>
<dbReference type="AlphaFoldDB" id="X1N3C9"/>
<keyword evidence="3" id="KW-1003">Cell membrane</keyword>
<accession>X1N3C9</accession>
<evidence type="ECO:0000256" key="2">
    <source>
        <dbReference type="ARBA" id="ARBA00022448"/>
    </source>
</evidence>
<sequence>MNLLEVNNLTVDVKLDTFTVEVIKGIDFAVGENEVVGLVGKSGCGKTITALSIMRLLPPGGRIRGGRIIFQGTDLLKLSTADMREARGRRIGMVFQEPFTSLNPIMRVGEQIREAINAHSRLDSRASKKKVLELLDRVKIAAGPKVFYDYPHQLSGGQRQRIVVAMAIALNPKLIICDEPTTALDVTIQSEI</sequence>
<dbReference type="Pfam" id="PF00005">
    <property type="entry name" value="ABC_tran"/>
    <property type="match status" value="1"/>
</dbReference>
<dbReference type="PROSITE" id="PS00211">
    <property type="entry name" value="ABC_TRANSPORTER_1"/>
    <property type="match status" value="1"/>
</dbReference>
<keyword evidence="4" id="KW-0547">Nucleotide-binding</keyword>
<evidence type="ECO:0000313" key="8">
    <source>
        <dbReference type="EMBL" id="GAI38073.1"/>
    </source>
</evidence>
<reference evidence="8" key="1">
    <citation type="journal article" date="2014" name="Front. Microbiol.">
        <title>High frequency of phylogenetically diverse reductive dehalogenase-homologous genes in deep subseafloor sedimentary metagenomes.</title>
        <authorList>
            <person name="Kawai M."/>
            <person name="Futagami T."/>
            <person name="Toyoda A."/>
            <person name="Takaki Y."/>
            <person name="Nishi S."/>
            <person name="Hori S."/>
            <person name="Arai W."/>
            <person name="Tsubouchi T."/>
            <person name="Morono Y."/>
            <person name="Uchiyama I."/>
            <person name="Ito T."/>
            <person name="Fujiyama A."/>
            <person name="Inagaki F."/>
            <person name="Takami H."/>
        </authorList>
    </citation>
    <scope>NUCLEOTIDE SEQUENCE</scope>
    <source>
        <strain evidence="8">Expedition CK06-06</strain>
    </source>
</reference>
<evidence type="ECO:0000256" key="5">
    <source>
        <dbReference type="ARBA" id="ARBA00022840"/>
    </source>
</evidence>
<gene>
    <name evidence="8" type="ORF">S06H3_47938</name>
</gene>
<dbReference type="EMBL" id="BARV01030151">
    <property type="protein sequence ID" value="GAI38073.1"/>
    <property type="molecule type" value="Genomic_DNA"/>
</dbReference>
<protein>
    <recommendedName>
        <fullName evidence="7">ABC transporter domain-containing protein</fullName>
    </recommendedName>
</protein>
<dbReference type="GO" id="GO:0016887">
    <property type="term" value="F:ATP hydrolysis activity"/>
    <property type="evidence" value="ECO:0007669"/>
    <property type="project" value="InterPro"/>
</dbReference>
<name>X1N3C9_9ZZZZ</name>
<evidence type="ECO:0000256" key="4">
    <source>
        <dbReference type="ARBA" id="ARBA00022741"/>
    </source>
</evidence>
<dbReference type="PANTHER" id="PTHR43297">
    <property type="entry name" value="OLIGOPEPTIDE TRANSPORT ATP-BINDING PROTEIN APPD"/>
    <property type="match status" value="1"/>
</dbReference>
<dbReference type="GO" id="GO:0005886">
    <property type="term" value="C:plasma membrane"/>
    <property type="evidence" value="ECO:0007669"/>
    <property type="project" value="UniProtKB-SubCell"/>
</dbReference>
<dbReference type="InterPro" id="IPR050388">
    <property type="entry name" value="ABC_Ni/Peptide_Import"/>
</dbReference>
<organism evidence="8">
    <name type="scientific">marine sediment metagenome</name>
    <dbReference type="NCBI Taxonomy" id="412755"/>
    <lineage>
        <taxon>unclassified sequences</taxon>
        <taxon>metagenomes</taxon>
        <taxon>ecological metagenomes</taxon>
    </lineage>
</organism>
<evidence type="ECO:0000259" key="7">
    <source>
        <dbReference type="PROSITE" id="PS50893"/>
    </source>
</evidence>
<keyword evidence="6" id="KW-0472">Membrane</keyword>
<dbReference type="SUPFAM" id="SSF52540">
    <property type="entry name" value="P-loop containing nucleoside triphosphate hydrolases"/>
    <property type="match status" value="1"/>
</dbReference>
<proteinExistence type="predicted"/>
<comment type="subcellular location">
    <subcellularLocation>
        <location evidence="1">Cell membrane</location>
        <topology evidence="1">Peripheral membrane protein</topology>
    </subcellularLocation>
</comment>